<keyword evidence="12" id="KW-0233">DNA recombination</keyword>
<dbReference type="PANTHER" id="PTHR42648">
    <property type="entry name" value="TRANSPOSASE, PUTATIVE-RELATED"/>
    <property type="match status" value="1"/>
</dbReference>
<evidence type="ECO:0000313" key="16">
    <source>
        <dbReference type="EMBL" id="MBW0477421.1"/>
    </source>
</evidence>
<dbReference type="InterPro" id="IPR001584">
    <property type="entry name" value="Integrase_cat-core"/>
</dbReference>
<evidence type="ECO:0000256" key="12">
    <source>
        <dbReference type="ARBA" id="ARBA00023172"/>
    </source>
</evidence>
<dbReference type="InterPro" id="IPR012337">
    <property type="entry name" value="RNaseH-like_sf"/>
</dbReference>
<organism evidence="16 17">
    <name type="scientific">Austropuccinia psidii MF-1</name>
    <dbReference type="NCBI Taxonomy" id="1389203"/>
    <lineage>
        <taxon>Eukaryota</taxon>
        <taxon>Fungi</taxon>
        <taxon>Dikarya</taxon>
        <taxon>Basidiomycota</taxon>
        <taxon>Pucciniomycotina</taxon>
        <taxon>Pucciniomycetes</taxon>
        <taxon>Pucciniales</taxon>
        <taxon>Sphaerophragmiaceae</taxon>
        <taxon>Austropuccinia</taxon>
    </lineage>
</organism>
<dbReference type="PANTHER" id="PTHR42648:SF11">
    <property type="entry name" value="TRANSPOSON TY4-P GAG-POL POLYPROTEIN"/>
    <property type="match status" value="1"/>
</dbReference>
<dbReference type="GO" id="GO:0004519">
    <property type="term" value="F:endonuclease activity"/>
    <property type="evidence" value="ECO:0007669"/>
    <property type="project" value="UniProtKB-KW"/>
</dbReference>
<comment type="catalytic activity">
    <reaction evidence="14">
        <text>DNA(n) + a 2'-deoxyribonucleoside 5'-triphosphate = DNA(n+1) + diphosphate</text>
        <dbReference type="Rhea" id="RHEA:22508"/>
        <dbReference type="Rhea" id="RHEA-COMP:17339"/>
        <dbReference type="Rhea" id="RHEA-COMP:17340"/>
        <dbReference type="ChEBI" id="CHEBI:33019"/>
        <dbReference type="ChEBI" id="CHEBI:61560"/>
        <dbReference type="ChEBI" id="CHEBI:173112"/>
        <dbReference type="EC" id="2.7.7.7"/>
    </reaction>
</comment>
<evidence type="ECO:0000256" key="1">
    <source>
        <dbReference type="ARBA" id="ARBA00022578"/>
    </source>
</evidence>
<evidence type="ECO:0000256" key="7">
    <source>
        <dbReference type="ARBA" id="ARBA00022842"/>
    </source>
</evidence>
<dbReference type="InterPro" id="IPR036397">
    <property type="entry name" value="RNaseH_sf"/>
</dbReference>
<keyword evidence="4" id="KW-0479">Metal-binding</keyword>
<evidence type="ECO:0000256" key="10">
    <source>
        <dbReference type="ARBA" id="ARBA00022918"/>
    </source>
</evidence>
<dbReference type="InterPro" id="IPR039537">
    <property type="entry name" value="Retrotran_Ty1/copia-like"/>
</dbReference>
<evidence type="ECO:0000256" key="14">
    <source>
        <dbReference type="ARBA" id="ARBA00049244"/>
    </source>
</evidence>
<evidence type="ECO:0000256" key="5">
    <source>
        <dbReference type="ARBA" id="ARBA00022759"/>
    </source>
</evidence>
<dbReference type="EMBL" id="AVOT02004805">
    <property type="protein sequence ID" value="MBW0477421.1"/>
    <property type="molecule type" value="Genomic_DNA"/>
</dbReference>
<dbReference type="GO" id="GO:0003964">
    <property type="term" value="F:RNA-directed DNA polymerase activity"/>
    <property type="evidence" value="ECO:0007669"/>
    <property type="project" value="UniProtKB-KW"/>
</dbReference>
<evidence type="ECO:0000256" key="9">
    <source>
        <dbReference type="ARBA" id="ARBA00022908"/>
    </source>
</evidence>
<dbReference type="SUPFAM" id="SSF53098">
    <property type="entry name" value="Ribonuclease H-like"/>
    <property type="match status" value="1"/>
</dbReference>
<dbReference type="AlphaFoldDB" id="A0A9Q3C2Y0"/>
<dbReference type="GO" id="GO:0046872">
    <property type="term" value="F:metal ion binding"/>
    <property type="evidence" value="ECO:0007669"/>
    <property type="project" value="UniProtKB-KW"/>
</dbReference>
<keyword evidence="9" id="KW-0229">DNA integration</keyword>
<keyword evidence="11" id="KW-0239">DNA-directed DNA polymerase</keyword>
<evidence type="ECO:0000256" key="6">
    <source>
        <dbReference type="ARBA" id="ARBA00022801"/>
    </source>
</evidence>
<dbReference type="GO" id="GO:0003887">
    <property type="term" value="F:DNA-directed DNA polymerase activity"/>
    <property type="evidence" value="ECO:0007669"/>
    <property type="project" value="UniProtKB-KW"/>
</dbReference>
<feature type="domain" description="Integrase catalytic" evidence="15">
    <location>
        <begin position="12"/>
        <end position="185"/>
    </location>
</feature>
<evidence type="ECO:0000256" key="13">
    <source>
        <dbReference type="ARBA" id="ARBA00048173"/>
    </source>
</evidence>
<accession>A0A9Q3C2Y0</accession>
<dbReference type="GO" id="GO:0032196">
    <property type="term" value="P:transposition"/>
    <property type="evidence" value="ECO:0007669"/>
    <property type="project" value="UniProtKB-KW"/>
</dbReference>
<keyword evidence="11" id="KW-0808">Transferase</keyword>
<comment type="catalytic activity">
    <reaction evidence="13">
        <text>DNA(n) + a 2'-deoxyribonucleoside 5'-triphosphate = DNA(n+1) + diphosphate</text>
        <dbReference type="Rhea" id="RHEA:22508"/>
        <dbReference type="Rhea" id="RHEA-COMP:17339"/>
        <dbReference type="Rhea" id="RHEA-COMP:17340"/>
        <dbReference type="ChEBI" id="CHEBI:33019"/>
        <dbReference type="ChEBI" id="CHEBI:61560"/>
        <dbReference type="ChEBI" id="CHEBI:173112"/>
        <dbReference type="EC" id="2.7.7.49"/>
    </reaction>
</comment>
<evidence type="ECO:0000313" key="17">
    <source>
        <dbReference type="Proteomes" id="UP000765509"/>
    </source>
</evidence>
<evidence type="ECO:0000256" key="8">
    <source>
        <dbReference type="ARBA" id="ARBA00022884"/>
    </source>
</evidence>
<keyword evidence="5" id="KW-0255">Endonuclease</keyword>
<evidence type="ECO:0000256" key="4">
    <source>
        <dbReference type="ARBA" id="ARBA00022723"/>
    </source>
</evidence>
<dbReference type="GO" id="GO:0015074">
    <property type="term" value="P:DNA integration"/>
    <property type="evidence" value="ECO:0007669"/>
    <property type="project" value="UniProtKB-KW"/>
</dbReference>
<keyword evidence="3" id="KW-0540">Nuclease</keyword>
<gene>
    <name evidence="16" type="ORF">O181_017136</name>
</gene>
<dbReference type="GO" id="GO:0016787">
    <property type="term" value="F:hydrolase activity"/>
    <property type="evidence" value="ECO:0007669"/>
    <property type="project" value="UniProtKB-KW"/>
</dbReference>
<protein>
    <recommendedName>
        <fullName evidence="15">Integrase catalytic domain-containing protein</fullName>
    </recommendedName>
</protein>
<keyword evidence="7" id="KW-0460">Magnesium</keyword>
<dbReference type="Gene3D" id="3.30.420.10">
    <property type="entry name" value="Ribonuclease H-like superfamily/Ribonuclease H"/>
    <property type="match status" value="1"/>
</dbReference>
<dbReference type="GO" id="GO:0005634">
    <property type="term" value="C:nucleus"/>
    <property type="evidence" value="ECO:0007669"/>
    <property type="project" value="UniProtKB-ARBA"/>
</dbReference>
<dbReference type="Proteomes" id="UP000765509">
    <property type="component" value="Unassembled WGS sequence"/>
</dbReference>
<reference evidence="16" key="1">
    <citation type="submission" date="2021-03" db="EMBL/GenBank/DDBJ databases">
        <title>Draft genome sequence of rust myrtle Austropuccinia psidii MF-1, a brazilian biotype.</title>
        <authorList>
            <person name="Quecine M.C."/>
            <person name="Pachon D.M.R."/>
            <person name="Bonatelli M.L."/>
            <person name="Correr F.H."/>
            <person name="Franceschini L.M."/>
            <person name="Leite T.F."/>
            <person name="Margarido G.R.A."/>
            <person name="Almeida C.A."/>
            <person name="Ferrarezi J.A."/>
            <person name="Labate C.A."/>
        </authorList>
    </citation>
    <scope>NUCLEOTIDE SEQUENCE</scope>
    <source>
        <strain evidence="16">MF-1</strain>
    </source>
</reference>
<evidence type="ECO:0000259" key="15">
    <source>
        <dbReference type="PROSITE" id="PS50994"/>
    </source>
</evidence>
<name>A0A9Q3C2Y0_9BASI</name>
<evidence type="ECO:0000256" key="11">
    <source>
        <dbReference type="ARBA" id="ARBA00022932"/>
    </source>
</evidence>
<evidence type="ECO:0000256" key="2">
    <source>
        <dbReference type="ARBA" id="ARBA00022695"/>
    </source>
</evidence>
<proteinExistence type="predicted"/>
<dbReference type="PROSITE" id="PS50994">
    <property type="entry name" value="INTEGRASE"/>
    <property type="match status" value="1"/>
</dbReference>
<keyword evidence="17" id="KW-1185">Reference proteome</keyword>
<sequence length="507" mass="56717">MRNLQISSSNFLGTLPIPLNLNVLDVIQMDLCRPISPTSQGGNRYIFQIIDSQSHMTLIYLLKTKSECFETFVKFQALVENQTTRTIKTVASNHGGEFLSLRFSAMFSAKGICHLSTAPYTPQKNPVVERGNHSLLERLRVMIHHNSVPAKWWGEAEAIPAFLLNRTPVLAHNFRTPLSMWDTSTSFNLSYLHPFGCTVEMNNPKLWQKSKVKPIGALCVLVEIQEHHHNYQLFDPAGKKILMSHYCHFIDDEAFWPTHPFPSQIPLFIPSIALFNSCNAVEEKPDSLGHLLSALPDDLAKDSVAAPIHSNHQYTSLLPPIEEGCGSVTDPVQQGPDETDRTCEYTLNSDPLFSSIKKSTTLPKGWVCEKVLEKAPKDITSGITNDNIISSGCVRSPSNCFAAAVISKAPCSFKEAMASLKSNSFAFAIQNEFSSLEKHVVFEEVEFHNGLQLLDNMWVFHEKMDSLGNVTGEKSHLCVRGFLQVEDLDFHETFAPTGRHSTLQFLL</sequence>
<keyword evidence="2" id="KW-0548">Nucleotidyltransferase</keyword>
<evidence type="ECO:0000256" key="3">
    <source>
        <dbReference type="ARBA" id="ARBA00022722"/>
    </source>
</evidence>
<comment type="caution">
    <text evidence="16">The sequence shown here is derived from an EMBL/GenBank/DDBJ whole genome shotgun (WGS) entry which is preliminary data.</text>
</comment>
<keyword evidence="1" id="KW-0815">Transposition</keyword>
<dbReference type="OrthoDB" id="2504943at2759"/>
<keyword evidence="10" id="KW-0695">RNA-directed DNA polymerase</keyword>
<keyword evidence="8" id="KW-0694">RNA-binding</keyword>
<keyword evidence="6" id="KW-0378">Hydrolase</keyword>
<dbReference type="GO" id="GO:0003723">
    <property type="term" value="F:RNA binding"/>
    <property type="evidence" value="ECO:0007669"/>
    <property type="project" value="UniProtKB-KW"/>
</dbReference>
<dbReference type="GO" id="GO:0006310">
    <property type="term" value="P:DNA recombination"/>
    <property type="evidence" value="ECO:0007669"/>
    <property type="project" value="UniProtKB-KW"/>
</dbReference>